<evidence type="ECO:0000313" key="2">
    <source>
        <dbReference type="Proteomes" id="UP000789702"/>
    </source>
</evidence>
<accession>A0ACA9LZF2</accession>
<name>A0ACA9LZF2_9GLOM</name>
<organism evidence="1 2">
    <name type="scientific">Dentiscutata heterogama</name>
    <dbReference type="NCBI Taxonomy" id="1316150"/>
    <lineage>
        <taxon>Eukaryota</taxon>
        <taxon>Fungi</taxon>
        <taxon>Fungi incertae sedis</taxon>
        <taxon>Mucoromycota</taxon>
        <taxon>Glomeromycotina</taxon>
        <taxon>Glomeromycetes</taxon>
        <taxon>Diversisporales</taxon>
        <taxon>Gigasporaceae</taxon>
        <taxon>Dentiscutata</taxon>
    </lineage>
</organism>
<dbReference type="Proteomes" id="UP000789702">
    <property type="component" value="Unassembled WGS sequence"/>
</dbReference>
<gene>
    <name evidence="1" type="ORF">DHETER_LOCUS5509</name>
</gene>
<dbReference type="EMBL" id="CAJVPU010006185">
    <property type="protein sequence ID" value="CAG8557778.1"/>
    <property type="molecule type" value="Genomic_DNA"/>
</dbReference>
<proteinExistence type="predicted"/>
<sequence length="176" mass="20534">MWLQSDSNLDIKIIARSEPNIKEFSAYSSVLRKNILNTSAEDSLNILVASDKLKLLELAECAQKHLVKEFSQCFVLPNLVITLYSLFDSANLSLLDEVAMICLLERDDLELEETEIWNYLIKWGISKFFDNDVTVKNISSWSDEHFMILKETISHYIPLIRYYHIPKNYINKQIKI</sequence>
<protein>
    <submittedName>
        <fullName evidence="1">4202_t:CDS:1</fullName>
    </submittedName>
</protein>
<reference evidence="1" key="1">
    <citation type="submission" date="2021-06" db="EMBL/GenBank/DDBJ databases">
        <authorList>
            <person name="Kallberg Y."/>
            <person name="Tangrot J."/>
            <person name="Rosling A."/>
        </authorList>
    </citation>
    <scope>NUCLEOTIDE SEQUENCE</scope>
    <source>
        <strain evidence="1">IL203A</strain>
    </source>
</reference>
<comment type="caution">
    <text evidence="1">The sequence shown here is derived from an EMBL/GenBank/DDBJ whole genome shotgun (WGS) entry which is preliminary data.</text>
</comment>
<keyword evidence="2" id="KW-1185">Reference proteome</keyword>
<evidence type="ECO:0000313" key="1">
    <source>
        <dbReference type="EMBL" id="CAG8557778.1"/>
    </source>
</evidence>